<gene>
    <name evidence="1" type="ORF">H0486_01390</name>
    <name evidence="2" type="ORF">H0486_07855</name>
    <name evidence="3" type="ORF">H0486_07940</name>
    <name evidence="4" type="ORF">H0486_11725</name>
    <name evidence="5" type="ORF">H0486_14000</name>
</gene>
<evidence type="ECO:0000313" key="3">
    <source>
        <dbReference type="EMBL" id="MBB2182805.1"/>
    </source>
</evidence>
<evidence type="ECO:0000313" key="6">
    <source>
        <dbReference type="Proteomes" id="UP000574276"/>
    </source>
</evidence>
<reference evidence="5 6" key="1">
    <citation type="submission" date="2020-07" db="EMBL/GenBank/DDBJ databases">
        <title>Characterization and genome sequencing of isolate MD1, a novel member within the family Lachnospiraceae.</title>
        <authorList>
            <person name="Rettenmaier R."/>
            <person name="Di Bello L."/>
            <person name="Zinser C."/>
            <person name="Scheitz K."/>
            <person name="Liebl W."/>
            <person name="Zverlov V."/>
        </authorList>
    </citation>
    <scope>NUCLEOTIDE SEQUENCE [LARGE SCALE GENOMIC DNA]</scope>
    <source>
        <strain evidence="5 6">MD1</strain>
    </source>
</reference>
<dbReference type="EMBL" id="JACEGA010000001">
    <property type="protein sequence ID" value="MBB2182788.1"/>
    <property type="molecule type" value="Genomic_DNA"/>
</dbReference>
<organism evidence="5 6">
    <name type="scientific">Variimorphobacter saccharofermentans</name>
    <dbReference type="NCBI Taxonomy" id="2755051"/>
    <lineage>
        <taxon>Bacteria</taxon>
        <taxon>Bacillati</taxon>
        <taxon>Bacillota</taxon>
        <taxon>Clostridia</taxon>
        <taxon>Lachnospirales</taxon>
        <taxon>Lachnospiraceae</taxon>
        <taxon>Variimorphobacter</taxon>
    </lineage>
</organism>
<dbReference type="NCBIfam" id="NF047593">
    <property type="entry name" value="IS66_ISAeme5_TnpA"/>
    <property type="match status" value="1"/>
</dbReference>
<dbReference type="EMBL" id="JACEGA010000001">
    <property type="protein sequence ID" value="MBB2181548.1"/>
    <property type="molecule type" value="Genomic_DNA"/>
</dbReference>
<sequence length="119" mass="13749">MDEVTYVKTKFRQEQWEKLIEDCQNSGLKVDDWCQKNHISRHAYYYWLRKIRKKACEAILPAIPKQDSQVEFAKFEIEAQQTNLMASVIIHLPSATLEVHNGASGQTIEAVLLALKNIC</sequence>
<protein>
    <submittedName>
        <fullName evidence="5">IS66 family insertion sequence element accessory protein TnpB</fullName>
    </submittedName>
</protein>
<accession>A0A839K4L2</accession>
<evidence type="ECO:0000313" key="2">
    <source>
        <dbReference type="EMBL" id="MBB2182788.1"/>
    </source>
</evidence>
<name>A0A839K4L2_9FIRM</name>
<keyword evidence="6" id="KW-1185">Reference proteome</keyword>
<dbReference type="RefSeq" id="WP_228351322.1">
    <property type="nucleotide sequence ID" value="NZ_JACEGA010000001.1"/>
</dbReference>
<proteinExistence type="predicted"/>
<dbReference type="EMBL" id="JACEGA010000001">
    <property type="protein sequence ID" value="MBB2183989.1"/>
    <property type="molecule type" value="Genomic_DNA"/>
</dbReference>
<evidence type="ECO:0000313" key="5">
    <source>
        <dbReference type="EMBL" id="MBB2183989.1"/>
    </source>
</evidence>
<evidence type="ECO:0000313" key="4">
    <source>
        <dbReference type="EMBL" id="MBB2183543.1"/>
    </source>
</evidence>
<dbReference type="AlphaFoldDB" id="A0A839K4L2"/>
<dbReference type="Proteomes" id="UP000574276">
    <property type="component" value="Unassembled WGS sequence"/>
</dbReference>
<evidence type="ECO:0000313" key="1">
    <source>
        <dbReference type="EMBL" id="MBB2181548.1"/>
    </source>
</evidence>
<dbReference type="EMBL" id="JACEGA010000001">
    <property type="protein sequence ID" value="MBB2182805.1"/>
    <property type="molecule type" value="Genomic_DNA"/>
</dbReference>
<comment type="caution">
    <text evidence="5">The sequence shown here is derived from an EMBL/GenBank/DDBJ whole genome shotgun (WGS) entry which is preliminary data.</text>
</comment>
<dbReference type="EMBL" id="JACEGA010000001">
    <property type="protein sequence ID" value="MBB2183543.1"/>
    <property type="molecule type" value="Genomic_DNA"/>
</dbReference>